<keyword evidence="2" id="KW-1185">Reference proteome</keyword>
<reference evidence="1" key="1">
    <citation type="submission" date="2021-02" db="EMBL/GenBank/DDBJ databases">
        <title>First Annotated Genome of the Yellow-green Alga Tribonema minus.</title>
        <authorList>
            <person name="Mahan K.M."/>
        </authorList>
    </citation>
    <scope>NUCLEOTIDE SEQUENCE</scope>
    <source>
        <strain evidence="1">UTEX B ZZ1240</strain>
    </source>
</reference>
<accession>A0A836CN43</accession>
<gene>
    <name evidence="1" type="ORF">JKP88DRAFT_286735</name>
</gene>
<organism evidence="1 2">
    <name type="scientific">Tribonema minus</name>
    <dbReference type="NCBI Taxonomy" id="303371"/>
    <lineage>
        <taxon>Eukaryota</taxon>
        <taxon>Sar</taxon>
        <taxon>Stramenopiles</taxon>
        <taxon>Ochrophyta</taxon>
        <taxon>PX clade</taxon>
        <taxon>Xanthophyceae</taxon>
        <taxon>Tribonematales</taxon>
        <taxon>Tribonemataceae</taxon>
        <taxon>Tribonema</taxon>
    </lineage>
</organism>
<dbReference type="AlphaFoldDB" id="A0A836CN43"/>
<comment type="caution">
    <text evidence="1">The sequence shown here is derived from an EMBL/GenBank/DDBJ whole genome shotgun (WGS) entry which is preliminary data.</text>
</comment>
<evidence type="ECO:0008006" key="3">
    <source>
        <dbReference type="Google" id="ProtNLM"/>
    </source>
</evidence>
<evidence type="ECO:0000313" key="2">
    <source>
        <dbReference type="Proteomes" id="UP000664859"/>
    </source>
</evidence>
<evidence type="ECO:0000313" key="1">
    <source>
        <dbReference type="EMBL" id="KAG5189446.1"/>
    </source>
</evidence>
<sequence>MSPTTLPQLLPLELHEPAYQLMVEFLLHNRPFVDAVMGSAPAGAYTFRNINDMHSKGCWRRVPYAFAHKAHSGRLYVRTRPGVQALKKIIRNLVLRGITRDWDITNCHPTLLAQLCHIHGIECPLLEEYVALRGDKLELLARTAIDLRTGQPLALDAAKACYLAMLNGGGRLYQSTVRVCEEVDGKWVPMVDISDPWVISFYKEVQRIGARIAALFTVHAAAAGKNDGAWNANGKCVSRVLGEVESGILRVMFEFCGANNITVFALMFDGLMTGLDVSAELGLRMAAAVRERTGYVVAIVEKEIEDVDMRVVAAELGVELERLDLYDRARTEQTALLEGQAQAAAPPTCIVHMDDNVTMLDSVPPPLEPEVDMAYLERGANGQLYLRHGIFCELAAKFVLCRAGMAMGKTEQMLHLIQHCIDQGWGRIVIVTQRRTMVDAAMSRVGGNAAEVVYKEAVDSEVPEVLVDNGGGGAEQEEETAAVRRAKAVFGFKRYDQDASSGDGTIDLAQAPRVVVEYESLQRLRGAADLVIIDETRSLCTSFISKTNGKDGSLILTNFTALQDLVVCARKVLCMDADLTFDGCVAQWVSDMARICMDRQAALLDAAAVRYKQLALMSAATVDRERTQLARQQLPPRHPQVDVYRARIRSEVIERERAMSERERCIMRAHEMRTAEELVLDVSLDGTHPAGWLPSGDAQLVPAAFAIDVSVHKLQRRIIMMDTNSVLARAKELACGGARIAIMAGSKEEAKTWADVLRPLCSDDYVMPVGLYVGDGNLTAGSDVNELWDRHQVIIYTSTYTTGADYQGDVHTTGLHRDVLTAMPTSAIHAAPLTRDDLDERQRNEYNLMLRGRQLLTRSVEFAKNYLVYSADPTAVHALTLPPTPTPLLNVASCVRAEDYYKGTPARCGAMLKYICAAKGYEVVHDDSQLSKKEVTALRAEKQASTEVRKRAWQEALGGVDALPFVAEEDATPEQRLQADAEFHMLQQFLERVGLEQSQAGAALERATAARVLGVGAASVTAEQVQSIIKRAPVLECHELFECITSGGDDTPLLQDMLHHYCGAEVSPPELRTAHPFVKLHWCDTLVRALGADSLGDSKTPIIEADVDRSWKVAEVLSKMRALNITKAFSDSNFKAAATVLNSILDLKLTDAEPLALGDEVSRLLQLRAQRFNAATWFCARNADAAPPMRDQYRPLPGMARERLDHILQLYSGITVHRYAAVAQQAAAARIAPHRVVGAPYRRRAAQV</sequence>
<proteinExistence type="predicted"/>
<protein>
    <recommendedName>
        <fullName evidence="3">Replication origin-binding protein domain-containing protein</fullName>
    </recommendedName>
</protein>
<dbReference type="EMBL" id="JAFCMP010000050">
    <property type="protein sequence ID" value="KAG5189446.1"/>
    <property type="molecule type" value="Genomic_DNA"/>
</dbReference>
<dbReference type="Proteomes" id="UP000664859">
    <property type="component" value="Unassembled WGS sequence"/>
</dbReference>
<dbReference type="InterPro" id="IPR027417">
    <property type="entry name" value="P-loop_NTPase"/>
</dbReference>
<name>A0A836CN43_9STRA</name>
<dbReference type="SUPFAM" id="SSF52540">
    <property type="entry name" value="P-loop containing nucleoside triphosphate hydrolases"/>
    <property type="match status" value="1"/>
</dbReference>